<comment type="caution">
    <text evidence="2">The sequence shown here is derived from an EMBL/GenBank/DDBJ whole genome shotgun (WGS) entry which is preliminary data.</text>
</comment>
<feature type="region of interest" description="Disordered" evidence="1">
    <location>
        <begin position="154"/>
        <end position="203"/>
    </location>
</feature>
<feature type="compositionally biased region" description="Low complexity" evidence="1">
    <location>
        <begin position="189"/>
        <end position="202"/>
    </location>
</feature>
<dbReference type="AlphaFoldDB" id="A0A7J8H253"/>
<evidence type="ECO:0000313" key="3">
    <source>
        <dbReference type="Proteomes" id="UP000593571"/>
    </source>
</evidence>
<dbReference type="Proteomes" id="UP000593571">
    <property type="component" value="Unassembled WGS sequence"/>
</dbReference>
<name>A0A7J8H253_ROUAE</name>
<feature type="compositionally biased region" description="Polar residues" evidence="1">
    <location>
        <begin position="177"/>
        <end position="188"/>
    </location>
</feature>
<sequence length="247" mass="25962">MGYKLRTWVTPKSLHRGSVHFHSCPFSVHTLTFLLRPRRSAARTVPRVLAATSLLSKGIRPSTLCSSRLDPRCCYSPGLRRRQTAQQVLARGRRVSISAFPRSSGCALGRGGWRGPPRHGGWTGVAAAAALAAGGAGRGRAGIWVAWSGASRDAPGAAGGQEATASSRGRACRGFPGSTTRAATEHAQSPSPGRGRSAAGGSVAPITRKGLNLRTRPLWAQCSEVAAAAQFNSSWDNSLEARGTGRW</sequence>
<reference evidence="2 3" key="1">
    <citation type="journal article" date="2020" name="Nature">
        <title>Six reference-quality genomes reveal evolution of bat adaptations.</title>
        <authorList>
            <person name="Jebb D."/>
            <person name="Huang Z."/>
            <person name="Pippel M."/>
            <person name="Hughes G.M."/>
            <person name="Lavrichenko K."/>
            <person name="Devanna P."/>
            <person name="Winkler S."/>
            <person name="Jermiin L.S."/>
            <person name="Skirmuntt E.C."/>
            <person name="Katzourakis A."/>
            <person name="Burkitt-Gray L."/>
            <person name="Ray D.A."/>
            <person name="Sullivan K.A.M."/>
            <person name="Roscito J.G."/>
            <person name="Kirilenko B.M."/>
            <person name="Davalos L.M."/>
            <person name="Corthals A.P."/>
            <person name="Power M.L."/>
            <person name="Jones G."/>
            <person name="Ransome R.D."/>
            <person name="Dechmann D.K.N."/>
            <person name="Locatelli A.G."/>
            <person name="Puechmaille S.J."/>
            <person name="Fedrigo O."/>
            <person name="Jarvis E.D."/>
            <person name="Hiller M."/>
            <person name="Vernes S.C."/>
            <person name="Myers E.W."/>
            <person name="Teeling E.C."/>
        </authorList>
    </citation>
    <scope>NUCLEOTIDE SEQUENCE [LARGE SCALE GENOMIC DNA]</scope>
    <source>
        <strain evidence="2">MRouAeg1</strain>
        <tissue evidence="2">Muscle</tissue>
    </source>
</reference>
<gene>
    <name evidence="2" type="ORF">HJG63_011286</name>
</gene>
<organism evidence="2 3">
    <name type="scientific">Rousettus aegyptiacus</name>
    <name type="common">Egyptian fruit bat</name>
    <name type="synonym">Pteropus aegyptiacus</name>
    <dbReference type="NCBI Taxonomy" id="9407"/>
    <lineage>
        <taxon>Eukaryota</taxon>
        <taxon>Metazoa</taxon>
        <taxon>Chordata</taxon>
        <taxon>Craniata</taxon>
        <taxon>Vertebrata</taxon>
        <taxon>Euteleostomi</taxon>
        <taxon>Mammalia</taxon>
        <taxon>Eutheria</taxon>
        <taxon>Laurasiatheria</taxon>
        <taxon>Chiroptera</taxon>
        <taxon>Yinpterochiroptera</taxon>
        <taxon>Pteropodoidea</taxon>
        <taxon>Pteropodidae</taxon>
        <taxon>Rousettinae</taxon>
        <taxon>Rousettus</taxon>
    </lineage>
</organism>
<evidence type="ECO:0000313" key="2">
    <source>
        <dbReference type="EMBL" id="KAF6465919.1"/>
    </source>
</evidence>
<keyword evidence="3" id="KW-1185">Reference proteome</keyword>
<proteinExistence type="predicted"/>
<protein>
    <submittedName>
        <fullName evidence="2">Uncharacterized protein</fullName>
    </submittedName>
</protein>
<accession>A0A7J8H253</accession>
<dbReference type="EMBL" id="JACASE010000005">
    <property type="protein sequence ID" value="KAF6465919.1"/>
    <property type="molecule type" value="Genomic_DNA"/>
</dbReference>
<evidence type="ECO:0000256" key="1">
    <source>
        <dbReference type="SAM" id="MobiDB-lite"/>
    </source>
</evidence>